<accession>A0A5C7HLZ4</accession>
<dbReference type="OrthoDB" id="1750606at2759"/>
<protein>
    <recommendedName>
        <fullName evidence="1">DUF4283 domain-containing protein</fullName>
    </recommendedName>
</protein>
<dbReference type="InterPro" id="IPR025558">
    <property type="entry name" value="DUF4283"/>
</dbReference>
<feature type="domain" description="DUF4283" evidence="1">
    <location>
        <begin position="35"/>
        <end position="110"/>
    </location>
</feature>
<evidence type="ECO:0000313" key="2">
    <source>
        <dbReference type="EMBL" id="TXG57878.1"/>
    </source>
</evidence>
<evidence type="ECO:0000259" key="1">
    <source>
        <dbReference type="Pfam" id="PF14111"/>
    </source>
</evidence>
<sequence length="164" mass="18857">MGSKELAQLCENLSIKDEDSAIHQVSGGIERDGVEDVNHCLVGKVLSGKRVNREAFKSVIEQIWRPYGSVDIEVVGENMFMLYFNSTVERDRIWHRGPWHFDRNLIVLEKPEGTGDISQLSFNKTELWVQIHDIPIMCMNRRMAKWLAEQIGEVIDIPSESRDC</sequence>
<proteinExistence type="predicted"/>
<dbReference type="Proteomes" id="UP000323000">
    <property type="component" value="Chromosome 7"/>
</dbReference>
<keyword evidence="3" id="KW-1185">Reference proteome</keyword>
<name>A0A5C7HLZ4_9ROSI</name>
<dbReference type="PANTHER" id="PTHR31286:SF167">
    <property type="entry name" value="OS09G0268800 PROTEIN"/>
    <property type="match status" value="1"/>
</dbReference>
<comment type="caution">
    <text evidence="2">The sequence shown here is derived from an EMBL/GenBank/DDBJ whole genome shotgun (WGS) entry which is preliminary data.</text>
</comment>
<evidence type="ECO:0000313" key="3">
    <source>
        <dbReference type="Proteomes" id="UP000323000"/>
    </source>
</evidence>
<organism evidence="2 3">
    <name type="scientific">Acer yangbiense</name>
    <dbReference type="NCBI Taxonomy" id="1000413"/>
    <lineage>
        <taxon>Eukaryota</taxon>
        <taxon>Viridiplantae</taxon>
        <taxon>Streptophyta</taxon>
        <taxon>Embryophyta</taxon>
        <taxon>Tracheophyta</taxon>
        <taxon>Spermatophyta</taxon>
        <taxon>Magnoliopsida</taxon>
        <taxon>eudicotyledons</taxon>
        <taxon>Gunneridae</taxon>
        <taxon>Pentapetalae</taxon>
        <taxon>rosids</taxon>
        <taxon>malvids</taxon>
        <taxon>Sapindales</taxon>
        <taxon>Sapindaceae</taxon>
        <taxon>Hippocastanoideae</taxon>
        <taxon>Acereae</taxon>
        <taxon>Acer</taxon>
    </lineage>
</organism>
<dbReference type="EMBL" id="VAHF01000007">
    <property type="protein sequence ID" value="TXG57878.1"/>
    <property type="molecule type" value="Genomic_DNA"/>
</dbReference>
<dbReference type="Pfam" id="PF14111">
    <property type="entry name" value="DUF4283"/>
    <property type="match status" value="1"/>
</dbReference>
<dbReference type="AlphaFoldDB" id="A0A5C7HLZ4"/>
<dbReference type="PANTHER" id="PTHR31286">
    <property type="entry name" value="GLYCINE-RICH CELL WALL STRUCTURAL PROTEIN 1.8-LIKE"/>
    <property type="match status" value="1"/>
</dbReference>
<reference evidence="3" key="1">
    <citation type="journal article" date="2019" name="Gigascience">
        <title>De novo genome assembly of the endangered Acer yangbiense, a plant species with extremely small populations endemic to Yunnan Province, China.</title>
        <authorList>
            <person name="Yang J."/>
            <person name="Wariss H.M."/>
            <person name="Tao L."/>
            <person name="Zhang R."/>
            <person name="Yun Q."/>
            <person name="Hollingsworth P."/>
            <person name="Dao Z."/>
            <person name="Luo G."/>
            <person name="Guo H."/>
            <person name="Ma Y."/>
            <person name="Sun W."/>
        </authorList>
    </citation>
    <scope>NUCLEOTIDE SEQUENCE [LARGE SCALE GENOMIC DNA]</scope>
    <source>
        <strain evidence="3">cv. Malutang</strain>
    </source>
</reference>
<dbReference type="InterPro" id="IPR040256">
    <property type="entry name" value="At4g02000-like"/>
</dbReference>
<gene>
    <name evidence="2" type="ORF">EZV62_015707</name>
</gene>